<feature type="non-terminal residue" evidence="2">
    <location>
        <position position="103"/>
    </location>
</feature>
<feature type="signal peptide" evidence="1">
    <location>
        <begin position="1"/>
        <end position="17"/>
    </location>
</feature>
<evidence type="ECO:0000313" key="2">
    <source>
        <dbReference type="EMBL" id="RUO96282.1"/>
    </source>
</evidence>
<evidence type="ECO:0000313" key="3">
    <source>
        <dbReference type="Proteomes" id="UP000268093"/>
    </source>
</evidence>
<dbReference type="EMBL" id="RBNI01022175">
    <property type="protein sequence ID" value="RUO96282.1"/>
    <property type="molecule type" value="Genomic_DNA"/>
</dbReference>
<feature type="chain" id="PRO_5019217187" evidence="1">
    <location>
        <begin position="18"/>
        <end position="103"/>
    </location>
</feature>
<reference evidence="2 3" key="1">
    <citation type="journal article" date="2018" name="New Phytol.">
        <title>Phylogenomics of Endogonaceae and evolution of mycorrhizas within Mucoromycota.</title>
        <authorList>
            <person name="Chang Y."/>
            <person name="Desiro A."/>
            <person name="Na H."/>
            <person name="Sandor L."/>
            <person name="Lipzen A."/>
            <person name="Clum A."/>
            <person name="Barry K."/>
            <person name="Grigoriev I.V."/>
            <person name="Martin F.M."/>
            <person name="Stajich J.E."/>
            <person name="Smith M.E."/>
            <person name="Bonito G."/>
            <person name="Spatafora J.W."/>
        </authorList>
    </citation>
    <scope>NUCLEOTIDE SEQUENCE [LARGE SCALE GENOMIC DNA]</scope>
    <source>
        <strain evidence="2 3">GMNB39</strain>
    </source>
</reference>
<organism evidence="2 3">
    <name type="scientific">Jimgerdemannia flammicorona</name>
    <dbReference type="NCBI Taxonomy" id="994334"/>
    <lineage>
        <taxon>Eukaryota</taxon>
        <taxon>Fungi</taxon>
        <taxon>Fungi incertae sedis</taxon>
        <taxon>Mucoromycota</taxon>
        <taxon>Mucoromycotina</taxon>
        <taxon>Endogonomycetes</taxon>
        <taxon>Endogonales</taxon>
        <taxon>Endogonaceae</taxon>
        <taxon>Jimgerdemannia</taxon>
    </lineage>
</organism>
<gene>
    <name evidence="2" type="ORF">BC936DRAFT_142272</name>
</gene>
<protein>
    <submittedName>
        <fullName evidence="2">Uncharacterized protein</fullName>
    </submittedName>
</protein>
<dbReference type="Proteomes" id="UP000268093">
    <property type="component" value="Unassembled WGS sequence"/>
</dbReference>
<dbReference type="AlphaFoldDB" id="A0A433A0K7"/>
<accession>A0A433A0K7</accession>
<proteinExistence type="predicted"/>
<keyword evidence="1" id="KW-0732">Signal</keyword>
<comment type="caution">
    <text evidence="2">The sequence shown here is derived from an EMBL/GenBank/DDBJ whole genome shotgun (WGS) entry which is preliminary data.</text>
</comment>
<sequence>MLLSCIYIYIYCHLLLSTPFVSQSRRTPFIPPVPFLAQFLSSQIHAASDPQPSVSAEKPFRRHLLTIPPRPSPCFTMFLDEQLNVHPTHSPASKQKTKNKKNT</sequence>
<keyword evidence="3" id="KW-1185">Reference proteome</keyword>
<name>A0A433A0K7_9FUNG</name>
<evidence type="ECO:0000256" key="1">
    <source>
        <dbReference type="SAM" id="SignalP"/>
    </source>
</evidence>